<evidence type="ECO:0000313" key="2">
    <source>
        <dbReference type="EMBL" id="CAG2053334.1"/>
    </source>
</evidence>
<evidence type="ECO:0000259" key="1">
    <source>
        <dbReference type="Pfam" id="PF03067"/>
    </source>
</evidence>
<dbReference type="PANTHER" id="PTHR21113">
    <property type="entry name" value="AGAP001705-PA"/>
    <property type="match status" value="1"/>
</dbReference>
<feature type="domain" description="Chitin-binding type-4" evidence="1">
    <location>
        <begin position="27"/>
        <end position="191"/>
    </location>
</feature>
<name>A0ABN7NEW8_TIMPD</name>
<reference evidence="2" key="1">
    <citation type="submission" date="2021-03" db="EMBL/GenBank/DDBJ databases">
        <authorList>
            <person name="Tran Van P."/>
        </authorList>
    </citation>
    <scope>NUCLEOTIDE SEQUENCE</scope>
</reference>
<organism evidence="2 3">
    <name type="scientific">Timema podura</name>
    <name type="common">Walking stick</name>
    <dbReference type="NCBI Taxonomy" id="61482"/>
    <lineage>
        <taxon>Eukaryota</taxon>
        <taxon>Metazoa</taxon>
        <taxon>Ecdysozoa</taxon>
        <taxon>Arthropoda</taxon>
        <taxon>Hexapoda</taxon>
        <taxon>Insecta</taxon>
        <taxon>Pterygota</taxon>
        <taxon>Neoptera</taxon>
        <taxon>Polyneoptera</taxon>
        <taxon>Phasmatodea</taxon>
        <taxon>Timematodea</taxon>
        <taxon>Timematoidea</taxon>
        <taxon>Timematidae</taxon>
        <taxon>Timema</taxon>
    </lineage>
</organism>
<comment type="caution">
    <text evidence="2">The sequence shown here is derived from an EMBL/GenBank/DDBJ whole genome shotgun (WGS) entry which is preliminary data.</text>
</comment>
<dbReference type="Proteomes" id="UP001153148">
    <property type="component" value="Unassembled WGS sequence"/>
</dbReference>
<keyword evidence="3" id="KW-1185">Reference proteome</keyword>
<protein>
    <recommendedName>
        <fullName evidence="1">Chitin-binding type-4 domain-containing protein</fullName>
    </recommendedName>
</protein>
<accession>A0ABN7NEW8</accession>
<dbReference type="InterPro" id="IPR004302">
    <property type="entry name" value="Cellulose/chitin-bd_N"/>
</dbReference>
<dbReference type="EMBL" id="CAJPIN010000307">
    <property type="protein sequence ID" value="CAG2053334.1"/>
    <property type="molecule type" value="Genomic_DNA"/>
</dbReference>
<proteinExistence type="predicted"/>
<sequence>MATSKIYSMTAITAIAVTCFLVEVNTHGMLWWPPNRASMWRFGYDTPANYNDNQLFCGGKSVQWESNNGSCGECGDDFALDRPRAHENMGTYGTGVSVATYSSGEIIDVSVKLTANHLGYFEFKLCPLSNTTDLETEECFSEYLLTVAGNISTKYYLPDSSIGFSNFTITLPESVSCELCVLQWTYISVAEWSETSLSLCTGLPMTGGIWATRGALAAMAHQGWGVGPKRLSELAVISPLTSIPSLPIYGIILSLKLLKL</sequence>
<gene>
    <name evidence="2" type="ORF">TPAB3V08_LOCUS392</name>
</gene>
<dbReference type="Pfam" id="PF03067">
    <property type="entry name" value="LPMO_10"/>
    <property type="match status" value="1"/>
</dbReference>
<dbReference type="PANTHER" id="PTHR21113:SF4">
    <property type="entry name" value="CHITIN-BINDING TYPE-4 DOMAIN-CONTAINING PROTEIN"/>
    <property type="match status" value="1"/>
</dbReference>
<evidence type="ECO:0000313" key="3">
    <source>
        <dbReference type="Proteomes" id="UP001153148"/>
    </source>
</evidence>